<dbReference type="SMART" id="SM00437">
    <property type="entry name" value="TOP1Ac"/>
    <property type="match status" value="1"/>
</dbReference>
<keyword evidence="15" id="KW-1185">Reference proteome</keyword>
<dbReference type="PROSITE" id="PS50880">
    <property type="entry name" value="TOPRIM"/>
    <property type="match status" value="1"/>
</dbReference>
<evidence type="ECO:0000256" key="11">
    <source>
        <dbReference type="SAM" id="MobiDB-lite"/>
    </source>
</evidence>
<reference evidence="15" key="1">
    <citation type="submission" date="2016-10" db="EMBL/GenBank/DDBJ databases">
        <authorList>
            <person name="Varghese N."/>
            <person name="Submissions S."/>
        </authorList>
    </citation>
    <scope>NUCLEOTIDE SEQUENCE [LARGE SCALE GENOMIC DNA]</scope>
    <source>
        <strain evidence="15">DSM 8987</strain>
    </source>
</reference>
<dbReference type="SUPFAM" id="SSF56712">
    <property type="entry name" value="Prokaryotic type I DNA topoisomerase"/>
    <property type="match status" value="1"/>
</dbReference>
<comment type="similarity">
    <text evidence="2 10">Belongs to the type IA topoisomerase family.</text>
</comment>
<dbReference type="OrthoDB" id="9804262at2"/>
<feature type="site" description="Interaction with DNA" evidence="10">
    <location>
        <position position="159"/>
    </location>
</feature>
<dbReference type="GO" id="GO:0008270">
    <property type="term" value="F:zinc ion binding"/>
    <property type="evidence" value="ECO:0007669"/>
    <property type="project" value="UniProtKB-KW"/>
</dbReference>
<dbReference type="Gene3D" id="2.70.20.10">
    <property type="entry name" value="Topoisomerase I, domain 3"/>
    <property type="match status" value="1"/>
</dbReference>
<feature type="site" description="Interaction with DNA" evidence="10">
    <location>
        <position position="508"/>
    </location>
</feature>
<dbReference type="AlphaFoldDB" id="A0A1G6ZMM6"/>
<dbReference type="PANTHER" id="PTHR42785:SF1">
    <property type="entry name" value="DNA TOPOISOMERASE"/>
    <property type="match status" value="1"/>
</dbReference>
<evidence type="ECO:0000313" key="15">
    <source>
        <dbReference type="Proteomes" id="UP000243205"/>
    </source>
</evidence>
<dbReference type="InterPro" id="IPR005733">
    <property type="entry name" value="TopoI_bac-type"/>
</dbReference>
<evidence type="ECO:0000259" key="12">
    <source>
        <dbReference type="PROSITE" id="PS50880"/>
    </source>
</evidence>
<evidence type="ECO:0000256" key="1">
    <source>
        <dbReference type="ARBA" id="ARBA00000213"/>
    </source>
</evidence>
<dbReference type="SMART" id="SM00493">
    <property type="entry name" value="TOPRIM"/>
    <property type="match status" value="1"/>
</dbReference>
<dbReference type="InterPro" id="IPR013826">
    <property type="entry name" value="Topo_IA_cen_sub3"/>
</dbReference>
<feature type="domain" description="Toprim" evidence="12">
    <location>
        <begin position="3"/>
        <end position="117"/>
    </location>
</feature>
<dbReference type="SUPFAM" id="SSF57783">
    <property type="entry name" value="Zinc beta-ribbon"/>
    <property type="match status" value="2"/>
</dbReference>
<dbReference type="GO" id="GO:0006265">
    <property type="term" value="P:DNA topological change"/>
    <property type="evidence" value="ECO:0007669"/>
    <property type="project" value="UniProtKB-UniRule"/>
</dbReference>
<protein>
    <recommendedName>
        <fullName evidence="10">DNA topoisomerase 1</fullName>
        <ecNumber evidence="10">5.6.2.1</ecNumber>
    </recommendedName>
    <alternativeName>
        <fullName evidence="10">DNA topoisomerase I</fullName>
    </alternativeName>
</protein>
<dbReference type="PROSITE" id="PS00396">
    <property type="entry name" value="TOPO_IA_1"/>
    <property type="match status" value="1"/>
</dbReference>
<dbReference type="InterPro" id="IPR000380">
    <property type="entry name" value="Topo_IA"/>
</dbReference>
<organism evidence="14 15">
    <name type="scientific">Desulfuromonas thiophila</name>
    <dbReference type="NCBI Taxonomy" id="57664"/>
    <lineage>
        <taxon>Bacteria</taxon>
        <taxon>Pseudomonadati</taxon>
        <taxon>Thermodesulfobacteriota</taxon>
        <taxon>Desulfuromonadia</taxon>
        <taxon>Desulfuromonadales</taxon>
        <taxon>Desulfuromonadaceae</taxon>
        <taxon>Desulfuromonas</taxon>
    </lineage>
</organism>
<keyword evidence="3" id="KW-0479">Metal-binding</keyword>
<comment type="caution">
    <text evidence="10">Lacks conserved residue(s) required for the propagation of feature annotation.</text>
</comment>
<feature type="site" description="Interaction with DNA" evidence="10">
    <location>
        <position position="33"/>
    </location>
</feature>
<evidence type="ECO:0000256" key="5">
    <source>
        <dbReference type="ARBA" id="ARBA00022833"/>
    </source>
</evidence>
<dbReference type="InterPro" id="IPR034149">
    <property type="entry name" value="TOPRIM_TopoI"/>
</dbReference>
<dbReference type="PRINTS" id="PR00417">
    <property type="entry name" value="PRTPISMRASEI"/>
</dbReference>
<dbReference type="NCBIfam" id="TIGR01051">
    <property type="entry name" value="topA_bact"/>
    <property type="match status" value="1"/>
</dbReference>
<dbReference type="Proteomes" id="UP000243205">
    <property type="component" value="Unassembled WGS sequence"/>
</dbReference>
<feature type="site" description="Interaction with DNA" evidence="10">
    <location>
        <position position="143"/>
    </location>
</feature>
<name>A0A1G6ZMM6_9BACT</name>
<keyword evidence="7 10" id="KW-0799">Topoisomerase</keyword>
<dbReference type="Pfam" id="PF01751">
    <property type="entry name" value="Toprim"/>
    <property type="match status" value="1"/>
</dbReference>
<evidence type="ECO:0000256" key="4">
    <source>
        <dbReference type="ARBA" id="ARBA00022771"/>
    </source>
</evidence>
<comment type="catalytic activity">
    <reaction evidence="1 10">
        <text>ATP-independent breakage of single-stranded DNA, followed by passage and rejoining.</text>
        <dbReference type="EC" id="5.6.2.1"/>
    </reaction>
</comment>
<dbReference type="InterPro" id="IPR003601">
    <property type="entry name" value="Topo_IA_2"/>
</dbReference>
<evidence type="ECO:0000256" key="8">
    <source>
        <dbReference type="ARBA" id="ARBA00023125"/>
    </source>
</evidence>
<dbReference type="Gene3D" id="1.10.290.10">
    <property type="entry name" value="Topoisomerase I, domain 4"/>
    <property type="match status" value="1"/>
</dbReference>
<dbReference type="CDD" id="cd00186">
    <property type="entry name" value="TOP1Ac"/>
    <property type="match status" value="1"/>
</dbReference>
<feature type="region of interest" description="Disordered" evidence="11">
    <location>
        <begin position="765"/>
        <end position="816"/>
    </location>
</feature>
<evidence type="ECO:0000256" key="2">
    <source>
        <dbReference type="ARBA" id="ARBA00009446"/>
    </source>
</evidence>
<dbReference type="Gene3D" id="3.40.50.140">
    <property type="match status" value="1"/>
</dbReference>
<dbReference type="InterPro" id="IPR028612">
    <property type="entry name" value="Topoisom_1_IA"/>
</dbReference>
<dbReference type="PANTHER" id="PTHR42785">
    <property type="entry name" value="DNA TOPOISOMERASE, TYPE IA, CORE"/>
    <property type="match status" value="1"/>
</dbReference>
<keyword evidence="9 10" id="KW-0413">Isomerase</keyword>
<dbReference type="PROSITE" id="PS52039">
    <property type="entry name" value="TOPO_IA_2"/>
    <property type="match status" value="1"/>
</dbReference>
<evidence type="ECO:0000256" key="7">
    <source>
        <dbReference type="ARBA" id="ARBA00023029"/>
    </source>
</evidence>
<dbReference type="RefSeq" id="WP_092076569.1">
    <property type="nucleotide sequence ID" value="NZ_FNAQ01000003.1"/>
</dbReference>
<dbReference type="SMART" id="SM00436">
    <property type="entry name" value="TOP1Bc"/>
    <property type="match status" value="1"/>
</dbReference>
<gene>
    <name evidence="10" type="primary">topA</name>
    <name evidence="14" type="ORF">SAMN05661003_10345</name>
</gene>
<dbReference type="GO" id="GO:0003917">
    <property type="term" value="F:DNA topoisomerase type I (single strand cut, ATP-independent) activity"/>
    <property type="evidence" value="ECO:0007669"/>
    <property type="project" value="UniProtKB-UniRule"/>
</dbReference>
<dbReference type="CDD" id="cd03363">
    <property type="entry name" value="TOPRIM_TopoIA_TopoI"/>
    <property type="match status" value="1"/>
</dbReference>
<dbReference type="HAMAP" id="MF_00952">
    <property type="entry name" value="Topoisom_1_prok"/>
    <property type="match status" value="1"/>
</dbReference>
<keyword evidence="6" id="KW-0460">Magnesium</keyword>
<keyword evidence="5" id="KW-0862">Zinc</keyword>
<dbReference type="EC" id="5.6.2.1" evidence="10"/>
<dbReference type="InterPro" id="IPR013825">
    <property type="entry name" value="Topo_IA_cen_sub2"/>
</dbReference>
<keyword evidence="4" id="KW-0863">Zinc-finger</keyword>
<dbReference type="InterPro" id="IPR023405">
    <property type="entry name" value="Topo_IA_core_domain"/>
</dbReference>
<comment type="function">
    <text evidence="10">Releases the supercoiling and torsional tension of DNA, which is introduced during the DNA replication and transcription, by transiently cleaving and rejoining one strand of the DNA duplex. Introduces a single-strand break via transesterification at a target site in duplex DNA. The scissile phosphodiester is attacked by the catalytic tyrosine of the enzyme, resulting in the formation of a DNA-(5'-phosphotyrosyl)-enzyme intermediate and the expulsion of a 3'-OH DNA strand. The free DNA strand then undergoes passage around the unbroken strand, thus removing DNA supercoils. Finally, in the religation step, the DNA 3'-OH attacks the covalent intermediate to expel the active-site tyrosine and restore the DNA phosphodiester backbone.</text>
</comment>
<dbReference type="GO" id="GO:0005694">
    <property type="term" value="C:chromosome"/>
    <property type="evidence" value="ECO:0007669"/>
    <property type="project" value="InterPro"/>
</dbReference>
<comment type="subunit">
    <text evidence="10">Monomer.</text>
</comment>
<feature type="site" description="Interaction with DNA" evidence="10">
    <location>
        <position position="147"/>
    </location>
</feature>
<feature type="active site" description="O-(5'-phospho-DNA)-tyrosine intermediate" evidence="10">
    <location>
        <position position="305"/>
    </location>
</feature>
<dbReference type="GO" id="GO:0003677">
    <property type="term" value="F:DNA binding"/>
    <property type="evidence" value="ECO:0007669"/>
    <property type="project" value="UniProtKB-KW"/>
</dbReference>
<evidence type="ECO:0000256" key="6">
    <source>
        <dbReference type="ARBA" id="ARBA00022842"/>
    </source>
</evidence>
<dbReference type="InterPro" id="IPR023406">
    <property type="entry name" value="Topo_IA_AS"/>
</dbReference>
<dbReference type="InterPro" id="IPR013498">
    <property type="entry name" value="Topo_IA_Znf"/>
</dbReference>
<evidence type="ECO:0000256" key="3">
    <source>
        <dbReference type="ARBA" id="ARBA00022723"/>
    </source>
</evidence>
<sequence>MARCLVIVESPAKSKTIEKFLGQDYKVMASYGHVRALPSKQGSVDVAAGFEPNYQILPESQKHITQLAREVAHCEELILATDLDREGEAIAWHLLEALKLSETGKKPRVKRVTFHEITKPAILAAMANPHQISRNLVDAQQARAILDYLVGFTLSPFLWKKIRYGLSAGRVQSVALRLICEREKDISAFQPKEYWSLDALLQNQQGQAFRAYLHAIDGQTLKKFDIADETTASAIRDALHQRPLQVASVECKEKKRTPAPPFTTSTLQQEASRKLGFSARKTMTVAQKLYEGIDIGEGAVGLITYMRTDSVALSELATSEAREEITRLFGADYALARPRVFKSRAKNAQEAHEAIRPTAIVNHPDRVKGALTSDQYKLYRLIWQRTVASQMAQALLDATTVTIETAAGDGDGRIYALRASGQVIRFPGFMKLYIEGSDNPDEGDGSAEGLLPALQPQEPVLWQDLAANQHFTQPPPRYTEASLVKTLEEYGIGRPSTYASIMNTLVTRRYVRLEKRAFFAEDIGLVVNELLSNHFSRYVDYDFTAQFEEQLDAVARGEKQWKPLLKEYWEPFVALLRQKDAEISKGDLTTEETDKTCPQCGKPLVVKLGRAGKFLACSGFPDCRHTEPLEGAEREEPEVSDQKCDKCGAPMLVKNGRYGKFLACSAYPQCKNIQPLVKPKALGIACPNCDSGELMEKKSRYGKIFYSCNQYPRCTYALWDLPLAQPCPKCHFPLTVEKTTKREGTLRKCPQPECDFKEVLVAPEKKPAADKPVKKASGSSAATKKASAPRKTATQKATSPAKSGSRKKAAETEAEA</sequence>
<feature type="compositionally biased region" description="Low complexity" evidence="11">
    <location>
        <begin position="775"/>
        <end position="794"/>
    </location>
</feature>
<evidence type="ECO:0000313" key="14">
    <source>
        <dbReference type="EMBL" id="SDE03761.1"/>
    </source>
</evidence>
<dbReference type="Gene3D" id="3.30.65.10">
    <property type="entry name" value="Bacterial Topoisomerase I, domain 1"/>
    <property type="match status" value="3"/>
</dbReference>
<feature type="region of interest" description="Interaction with DNA" evidence="10">
    <location>
        <begin position="167"/>
        <end position="172"/>
    </location>
</feature>
<dbReference type="InterPro" id="IPR006171">
    <property type="entry name" value="TOPRIM_dom"/>
</dbReference>
<dbReference type="Pfam" id="PF01131">
    <property type="entry name" value="Topoisom_bac"/>
    <property type="match status" value="1"/>
</dbReference>
<evidence type="ECO:0000256" key="9">
    <source>
        <dbReference type="ARBA" id="ARBA00023235"/>
    </source>
</evidence>
<dbReference type="EMBL" id="FNAQ01000003">
    <property type="protein sequence ID" value="SDE03761.1"/>
    <property type="molecule type" value="Genomic_DNA"/>
</dbReference>
<dbReference type="Gene3D" id="1.10.460.10">
    <property type="entry name" value="Topoisomerase I, domain 2"/>
    <property type="match status" value="1"/>
</dbReference>
<dbReference type="Pfam" id="PF01396">
    <property type="entry name" value="Zn_ribbon_Top1"/>
    <property type="match status" value="3"/>
</dbReference>
<keyword evidence="8 10" id="KW-0238">DNA-binding</keyword>
<accession>A0A1G6ZMM6</accession>
<dbReference type="InterPro" id="IPR003602">
    <property type="entry name" value="Topo_IA_DNA-bd_dom"/>
</dbReference>
<feature type="domain" description="Topo IA-type catalytic" evidence="13">
    <location>
        <begin position="133"/>
        <end position="576"/>
    </location>
</feature>
<dbReference type="InterPro" id="IPR013824">
    <property type="entry name" value="Topo_IA_cen_sub1"/>
</dbReference>
<proteinExistence type="inferred from homology"/>
<dbReference type="STRING" id="57664.SAMN05661003_10345"/>
<dbReference type="InterPro" id="IPR013497">
    <property type="entry name" value="Topo_IA_cen"/>
</dbReference>
<feature type="site" description="Interaction with DNA" evidence="10">
    <location>
        <position position="307"/>
    </location>
</feature>
<evidence type="ECO:0000259" key="13">
    <source>
        <dbReference type="PROSITE" id="PS52039"/>
    </source>
</evidence>
<evidence type="ECO:0000256" key="10">
    <source>
        <dbReference type="HAMAP-Rule" id="MF_00952"/>
    </source>
</evidence>